<dbReference type="EMBL" id="JACEFB010000004">
    <property type="protein sequence ID" value="MBA2226019.1"/>
    <property type="molecule type" value="Genomic_DNA"/>
</dbReference>
<dbReference type="AlphaFoldDB" id="A0A7V8VDG3"/>
<evidence type="ECO:0000259" key="2">
    <source>
        <dbReference type="SMART" id="SM00903"/>
    </source>
</evidence>
<dbReference type="Gene3D" id="2.30.110.10">
    <property type="entry name" value="Electron Transport, Fmn-binding Protein, Chain A"/>
    <property type="match status" value="1"/>
</dbReference>
<dbReference type="Proteomes" id="UP000542342">
    <property type="component" value="Unassembled WGS sequence"/>
</dbReference>
<dbReference type="InterPro" id="IPR002563">
    <property type="entry name" value="Flavin_Rdtase-like_dom"/>
</dbReference>
<comment type="caution">
    <text evidence="3">The sequence shown here is derived from an EMBL/GenBank/DDBJ whole genome shotgun (WGS) entry which is preliminary data.</text>
</comment>
<dbReference type="InterPro" id="IPR012349">
    <property type="entry name" value="Split_barrel_FMN-bd"/>
</dbReference>
<reference evidence="3 4" key="1">
    <citation type="submission" date="2020-07" db="EMBL/GenBank/DDBJ databases">
        <title>Thermogemmata thermophila gen. nov., sp. nov., a novel moderate thermophilic planctomycete from a Kamchatka hot spring.</title>
        <authorList>
            <person name="Elcheninov A.G."/>
            <person name="Podosokorskaya O.A."/>
            <person name="Kovaleva O.L."/>
            <person name="Novikov A."/>
            <person name="Bonch-Osmolovskaya E.A."/>
            <person name="Toshchakov S.V."/>
            <person name="Kublanov I.V."/>
        </authorList>
    </citation>
    <scope>NUCLEOTIDE SEQUENCE [LARGE SCALE GENOMIC DNA]</scope>
    <source>
        <strain evidence="3 4">2918</strain>
    </source>
</reference>
<dbReference type="Pfam" id="PF01613">
    <property type="entry name" value="Flavin_Reduct"/>
    <property type="match status" value="1"/>
</dbReference>
<dbReference type="RefSeq" id="WP_194537458.1">
    <property type="nucleotide sequence ID" value="NZ_JACEFB010000004.1"/>
</dbReference>
<evidence type="ECO:0000313" key="3">
    <source>
        <dbReference type="EMBL" id="MBA2226019.1"/>
    </source>
</evidence>
<evidence type="ECO:0000313" key="4">
    <source>
        <dbReference type="Proteomes" id="UP000542342"/>
    </source>
</evidence>
<protein>
    <submittedName>
        <fullName evidence="3">Flavin reductase family protein</fullName>
    </submittedName>
</protein>
<keyword evidence="4" id="KW-1185">Reference proteome</keyword>
<dbReference type="GO" id="GO:0010181">
    <property type="term" value="F:FMN binding"/>
    <property type="evidence" value="ECO:0007669"/>
    <property type="project" value="InterPro"/>
</dbReference>
<evidence type="ECO:0000256" key="1">
    <source>
        <dbReference type="ARBA" id="ARBA00023002"/>
    </source>
</evidence>
<dbReference type="PANTHER" id="PTHR30466:SF1">
    <property type="entry name" value="FMN REDUCTASE (NADH) RUTF"/>
    <property type="match status" value="1"/>
</dbReference>
<feature type="domain" description="Flavin reductase like" evidence="2">
    <location>
        <begin position="11"/>
        <end position="158"/>
    </location>
</feature>
<organism evidence="3 4">
    <name type="scientific">Thermogemmata fonticola</name>
    <dbReference type="NCBI Taxonomy" id="2755323"/>
    <lineage>
        <taxon>Bacteria</taxon>
        <taxon>Pseudomonadati</taxon>
        <taxon>Planctomycetota</taxon>
        <taxon>Planctomycetia</taxon>
        <taxon>Gemmatales</taxon>
        <taxon>Gemmataceae</taxon>
        <taxon>Thermogemmata</taxon>
    </lineage>
</organism>
<gene>
    <name evidence="3" type="ORF">H0921_07575</name>
</gene>
<dbReference type="SUPFAM" id="SSF50475">
    <property type="entry name" value="FMN-binding split barrel"/>
    <property type="match status" value="1"/>
</dbReference>
<sequence>MTDTPDYAAALGRIPSGLFVLTVRRQQEEAALLISWVQQCSMVPPRLSLALRQGRPILDWLTQGAVFVLNILGEGNRELVAHFGKGWEPGTDAFAGVKVRREHLPAPVLCEAHAYLICRVAGHCPAGDHILVLADITGGAILHEGRPTVHIRKNGLRY</sequence>
<accession>A0A7V8VDG3</accession>
<name>A0A7V8VDG3_9BACT</name>
<proteinExistence type="predicted"/>
<dbReference type="SMART" id="SM00903">
    <property type="entry name" value="Flavin_Reduct"/>
    <property type="match status" value="1"/>
</dbReference>
<dbReference type="InterPro" id="IPR050268">
    <property type="entry name" value="NADH-dep_flavin_reductase"/>
</dbReference>
<dbReference type="GO" id="GO:0042602">
    <property type="term" value="F:riboflavin reductase (NADPH) activity"/>
    <property type="evidence" value="ECO:0007669"/>
    <property type="project" value="TreeGrafter"/>
</dbReference>
<dbReference type="PANTHER" id="PTHR30466">
    <property type="entry name" value="FLAVIN REDUCTASE"/>
    <property type="match status" value="1"/>
</dbReference>
<keyword evidence="1" id="KW-0560">Oxidoreductase</keyword>